<dbReference type="GO" id="GO:0006417">
    <property type="term" value="P:regulation of translation"/>
    <property type="evidence" value="ECO:0007669"/>
    <property type="project" value="TreeGrafter"/>
</dbReference>
<dbReference type="EMBL" id="CM000913">
    <property type="protein sequence ID" value="EFG09249.1"/>
    <property type="molecule type" value="Genomic_DNA"/>
</dbReference>
<dbReference type="InterPro" id="IPR027383">
    <property type="entry name" value="Znf_put"/>
</dbReference>
<evidence type="ECO:0000256" key="6">
    <source>
        <dbReference type="ARBA" id="ARBA00023163"/>
    </source>
</evidence>
<accession>E2Q5N5</accession>
<dbReference type="Gene3D" id="1.10.10.1320">
    <property type="entry name" value="Anti-sigma factor, zinc-finger domain"/>
    <property type="match status" value="1"/>
</dbReference>
<keyword evidence="4" id="KW-0805">Transcription regulation</keyword>
<name>E2Q5N5_STRCL</name>
<dbReference type="Proteomes" id="UP000002357">
    <property type="component" value="Chromosome"/>
</dbReference>
<dbReference type="InterPro" id="IPR051474">
    <property type="entry name" value="Anti-sigma-K/W_factor"/>
</dbReference>
<dbReference type="KEGG" id="sclf:BB341_07915"/>
<evidence type="ECO:0000313" key="9">
    <source>
        <dbReference type="EMBL" id="EFG09249.1"/>
    </source>
</evidence>
<dbReference type="PANTHER" id="PTHR37461">
    <property type="entry name" value="ANTI-SIGMA-K FACTOR RSKA"/>
    <property type="match status" value="1"/>
</dbReference>
<evidence type="ECO:0000256" key="1">
    <source>
        <dbReference type="ARBA" id="ARBA00004167"/>
    </source>
</evidence>
<evidence type="ECO:0000256" key="3">
    <source>
        <dbReference type="ARBA" id="ARBA00022989"/>
    </source>
</evidence>
<evidence type="ECO:0000256" key="5">
    <source>
        <dbReference type="ARBA" id="ARBA00023136"/>
    </source>
</evidence>
<comment type="subcellular location">
    <subcellularLocation>
        <location evidence="1">Membrane</location>
        <topology evidence="1">Single-pass membrane protein</topology>
    </subcellularLocation>
</comment>
<dbReference type="GeneID" id="93734822"/>
<gene>
    <name evidence="9" type="ORF">SCLAV_4174</name>
</gene>
<dbReference type="AlphaFoldDB" id="E2Q5N5"/>
<organism evidence="9 10">
    <name type="scientific">Streptomyces clavuligerus</name>
    <dbReference type="NCBI Taxonomy" id="1901"/>
    <lineage>
        <taxon>Bacteria</taxon>
        <taxon>Bacillati</taxon>
        <taxon>Actinomycetota</taxon>
        <taxon>Actinomycetes</taxon>
        <taxon>Kitasatosporales</taxon>
        <taxon>Streptomycetaceae</taxon>
        <taxon>Streptomyces</taxon>
    </lineage>
</organism>
<dbReference type="eggNOG" id="COG5662">
    <property type="taxonomic scope" value="Bacteria"/>
</dbReference>
<keyword evidence="6" id="KW-0804">Transcription</keyword>
<keyword evidence="10" id="KW-1185">Reference proteome</keyword>
<dbReference type="InterPro" id="IPR041916">
    <property type="entry name" value="Anti_sigma_zinc_sf"/>
</dbReference>
<keyword evidence="5 7" id="KW-0472">Membrane</keyword>
<evidence type="ECO:0000313" key="10">
    <source>
        <dbReference type="Proteomes" id="UP000002357"/>
    </source>
</evidence>
<feature type="domain" description="Putative zinc-finger" evidence="8">
    <location>
        <begin position="10"/>
        <end position="38"/>
    </location>
</feature>
<dbReference type="GO" id="GO:0016989">
    <property type="term" value="F:sigma factor antagonist activity"/>
    <property type="evidence" value="ECO:0007669"/>
    <property type="project" value="TreeGrafter"/>
</dbReference>
<protein>
    <submittedName>
        <fullName evidence="9">Putative transmembrane anti-sigma factor</fullName>
    </submittedName>
</protein>
<evidence type="ECO:0000256" key="4">
    <source>
        <dbReference type="ARBA" id="ARBA00023015"/>
    </source>
</evidence>
<proteinExistence type="predicted"/>
<sequence length="241" mass="24998">MSTQRHDGGLLGAYVLGVLDTDESRAVEDHLAGCTRCREETRALRELETSLGEVPPEIFLDGPPQGGDLMLQRTLRQARQERRGAEWRRRSALAAVAVVAAAAVLGAGVAIGRTTAGGDGAPPVAVPTVTVTPTPPAPPPGVVLASARDTGTGAHMAVRMTPAHQWVRVNVAVTGVPAGELCRLIVVTKDGERRVAGGWRVGSAEKGANLDGSAAVAREDVAAVVVENEAGKSYVTTPIRV</sequence>
<feature type="transmembrane region" description="Helical" evidence="7">
    <location>
        <begin position="92"/>
        <end position="112"/>
    </location>
</feature>
<keyword evidence="2 7" id="KW-0812">Transmembrane</keyword>
<dbReference type="STRING" id="1901.BB341_07915"/>
<keyword evidence="3 7" id="KW-1133">Transmembrane helix</keyword>
<dbReference type="PANTHER" id="PTHR37461:SF1">
    <property type="entry name" value="ANTI-SIGMA-K FACTOR RSKA"/>
    <property type="match status" value="1"/>
</dbReference>
<dbReference type="OrthoDB" id="5185837at2"/>
<evidence type="ECO:0000256" key="2">
    <source>
        <dbReference type="ARBA" id="ARBA00022692"/>
    </source>
</evidence>
<evidence type="ECO:0000259" key="8">
    <source>
        <dbReference type="Pfam" id="PF13490"/>
    </source>
</evidence>
<reference evidence="9 10" key="1">
    <citation type="journal article" date="2010" name="Genome Biol. Evol.">
        <title>The sequence of a 1.8-mb bacterial linear plasmid reveals a rich evolutionary reservoir of secondary metabolic pathways.</title>
        <authorList>
            <person name="Medema M.H."/>
            <person name="Trefzer A."/>
            <person name="Kovalchuk A."/>
            <person name="van den Berg M."/>
            <person name="Mueller U."/>
            <person name="Heijne W."/>
            <person name="Wu L."/>
            <person name="Alam M.T."/>
            <person name="Ronning C.M."/>
            <person name="Nierman W.C."/>
            <person name="Bovenberg R.A.L."/>
            <person name="Breitling R."/>
            <person name="Takano E."/>
        </authorList>
    </citation>
    <scope>NUCLEOTIDE SEQUENCE [LARGE SCALE GENOMIC DNA]</scope>
    <source>
        <strain evidence="10">ATCC 27064 / DSM 738 / JCM 4710 / NBRC 13307 / NCIMB 12785 / NRRL 3585 / VKM Ac-602</strain>
    </source>
</reference>
<dbReference type="RefSeq" id="WP_003961815.1">
    <property type="nucleotide sequence ID" value="NZ_CM000913.1"/>
</dbReference>
<evidence type="ECO:0000256" key="7">
    <source>
        <dbReference type="SAM" id="Phobius"/>
    </source>
</evidence>
<dbReference type="GO" id="GO:0016020">
    <property type="term" value="C:membrane"/>
    <property type="evidence" value="ECO:0007669"/>
    <property type="project" value="UniProtKB-SubCell"/>
</dbReference>
<dbReference type="Pfam" id="PF13490">
    <property type="entry name" value="zf-HC2"/>
    <property type="match status" value="1"/>
</dbReference>